<comment type="caution">
    <text evidence="3">The sequence shown here is derived from an EMBL/GenBank/DDBJ whole genome shotgun (WGS) entry which is preliminary data.</text>
</comment>
<organism evidence="3 4">
    <name type="scientific">Schaedlerella arabinosiphila</name>
    <dbReference type="NCBI Taxonomy" id="2044587"/>
    <lineage>
        <taxon>Bacteria</taxon>
        <taxon>Bacillati</taxon>
        <taxon>Bacillota</taxon>
        <taxon>Clostridia</taxon>
        <taxon>Lachnospirales</taxon>
        <taxon>Lachnospiraceae</taxon>
        <taxon>Schaedlerella</taxon>
    </lineage>
</organism>
<feature type="transmembrane region" description="Helical" evidence="1">
    <location>
        <begin position="217"/>
        <end position="243"/>
    </location>
</feature>
<keyword evidence="1" id="KW-0812">Transmembrane</keyword>
<proteinExistence type="predicted"/>
<dbReference type="Proteomes" id="UP000274920">
    <property type="component" value="Unassembled WGS sequence"/>
</dbReference>
<reference evidence="3" key="1">
    <citation type="submission" date="2018-10" db="EMBL/GenBank/DDBJ databases">
        <title>Schaedlerella arabinophila gen. nov. sp. nov., isolated from the mouse intestinal tract and comparative analysis with the genome of the closely related altered Schaedler flora strain ASF502.</title>
        <authorList>
            <person name="Miyake S."/>
            <person name="Soh M."/>
            <person name="Seedorf H."/>
        </authorList>
    </citation>
    <scope>NUCLEOTIDE SEQUENCE [LARGE SCALE GENOMIC DNA]</scope>
    <source>
        <strain evidence="3">DSM 106076</strain>
    </source>
</reference>
<sequence length="268" mass="29369">MIKKNNVTKLALVAAALVIMLFSMAVLSKAASNPENHKKTIAALDEKKADVLKLTAASAAASTAIAAIPGDSTTPVANKLADLTSYFLIILMVIFLEKYLVTLTGYAAFFILIPAACILFAVGICLNRTFLKALAAKTAVFGFVIFMIIPLSIKVTAMIEETYESTMETTMKEAQDITDEINDNTDSEGNIISKFVSKIKDGVSGLMEKGENLLNHFIEVVAVMMVTSCFIPIIVLLFMLWFVRLLFGIQINVPKDLPHRFNKKIHEK</sequence>
<keyword evidence="1" id="KW-1133">Transmembrane helix</keyword>
<evidence type="ECO:0000313" key="3">
    <source>
        <dbReference type="EMBL" id="RRK35398.1"/>
    </source>
</evidence>
<evidence type="ECO:0000256" key="2">
    <source>
        <dbReference type="SAM" id="SignalP"/>
    </source>
</evidence>
<dbReference type="EMBL" id="RHJS01000002">
    <property type="protein sequence ID" value="RRK35398.1"/>
    <property type="molecule type" value="Genomic_DNA"/>
</dbReference>
<keyword evidence="4" id="KW-1185">Reference proteome</keyword>
<feature type="transmembrane region" description="Helical" evidence="1">
    <location>
        <begin position="107"/>
        <end position="126"/>
    </location>
</feature>
<evidence type="ECO:0008006" key="5">
    <source>
        <dbReference type="Google" id="ProtNLM"/>
    </source>
</evidence>
<dbReference type="OrthoDB" id="2062846at2"/>
<protein>
    <recommendedName>
        <fullName evidence="5">Beta-carotene 15,15'-monooxygenase</fullName>
    </recommendedName>
</protein>
<gene>
    <name evidence="3" type="ORF">EBB54_17360</name>
</gene>
<feature type="transmembrane region" description="Helical" evidence="1">
    <location>
        <begin position="138"/>
        <end position="159"/>
    </location>
</feature>
<name>A0A3R8JTC9_9FIRM</name>
<dbReference type="AlphaFoldDB" id="A0A3R8JTC9"/>
<feature type="chain" id="PRO_5038597667" description="Beta-carotene 15,15'-monooxygenase" evidence="2">
    <location>
        <begin position="26"/>
        <end position="268"/>
    </location>
</feature>
<feature type="signal peptide" evidence="2">
    <location>
        <begin position="1"/>
        <end position="25"/>
    </location>
</feature>
<keyword evidence="2" id="KW-0732">Signal</keyword>
<accession>A0A3R8JTC9</accession>
<feature type="transmembrane region" description="Helical" evidence="1">
    <location>
        <begin position="83"/>
        <end position="101"/>
    </location>
</feature>
<evidence type="ECO:0000313" key="4">
    <source>
        <dbReference type="Proteomes" id="UP000274920"/>
    </source>
</evidence>
<keyword evidence="1" id="KW-0472">Membrane</keyword>
<evidence type="ECO:0000256" key="1">
    <source>
        <dbReference type="SAM" id="Phobius"/>
    </source>
</evidence>